<reference evidence="5" key="1">
    <citation type="journal article" date="2019" name="Sci. Rep.">
        <title>Draft genome of Tanacetum cinerariifolium, the natural source of mosquito coil.</title>
        <authorList>
            <person name="Yamashiro T."/>
            <person name="Shiraishi A."/>
            <person name="Satake H."/>
            <person name="Nakayama K."/>
        </authorList>
    </citation>
    <scope>NUCLEOTIDE SEQUENCE</scope>
</reference>
<evidence type="ECO:0000259" key="3">
    <source>
        <dbReference type="Pfam" id="PF13976"/>
    </source>
</evidence>
<dbReference type="EMBL" id="BKCJ010010928">
    <property type="protein sequence ID" value="GEU93780.1"/>
    <property type="molecule type" value="Genomic_DNA"/>
</dbReference>
<keyword evidence="1" id="KW-0175">Coiled coil</keyword>
<feature type="domain" description="GAG-pre-integrase" evidence="3">
    <location>
        <begin position="606"/>
        <end position="652"/>
    </location>
</feature>
<dbReference type="AlphaFoldDB" id="A0A6L2P5P3"/>
<dbReference type="Pfam" id="PF13976">
    <property type="entry name" value="gag_pre-integrs"/>
    <property type="match status" value="1"/>
</dbReference>
<evidence type="ECO:0000313" key="5">
    <source>
        <dbReference type="EMBL" id="GEU93780.1"/>
    </source>
</evidence>
<dbReference type="InterPro" id="IPR054722">
    <property type="entry name" value="PolX-like_BBD"/>
</dbReference>
<evidence type="ECO:0000256" key="2">
    <source>
        <dbReference type="SAM" id="MobiDB-lite"/>
    </source>
</evidence>
<feature type="domain" description="Retrovirus-related Pol polyprotein from transposon TNT 1-94-like beta-barrel" evidence="4">
    <location>
        <begin position="497"/>
        <end position="570"/>
    </location>
</feature>
<feature type="region of interest" description="Disordered" evidence="2">
    <location>
        <begin position="344"/>
        <end position="403"/>
    </location>
</feature>
<protein>
    <submittedName>
        <fullName evidence="5">Ribonuclease H-like domain-containing protein</fullName>
    </submittedName>
</protein>
<gene>
    <name evidence="5" type="ORF">Tci_065758</name>
</gene>
<evidence type="ECO:0000256" key="1">
    <source>
        <dbReference type="SAM" id="Coils"/>
    </source>
</evidence>
<feature type="coiled-coil region" evidence="1">
    <location>
        <begin position="298"/>
        <end position="332"/>
    </location>
</feature>
<evidence type="ECO:0000259" key="4">
    <source>
        <dbReference type="Pfam" id="PF22936"/>
    </source>
</evidence>
<accession>A0A6L2P5P3</accession>
<name>A0A6L2P5P3_TANCI</name>
<comment type="caution">
    <text evidence="5">The sequence shown here is derived from an EMBL/GenBank/DDBJ whole genome shotgun (WGS) entry which is preliminary data.</text>
</comment>
<sequence length="731" mass="81993">MRIEQYFLMTDYSLWEVILNGDSPAPTRVVDGVLQLVAPTTAEHLLARKNELKARGTLLMALPDKHQLKFNTHKDAKNLMKAKEKRFGVSAAASVSAVSAKIPVSALPNMDSLSNVVIYSFFASQSNSLQLDNDDLKQIYADDLEEMDLKWQMAMKRHFARECRSPKDTRRNGTVEPQRRNVPVETSISDALVSQCDGVGSYDWSFQAKDEPSSYALMAFSSSSSSFDNEVVSYSKACTKAYATLQSHYDKLTEDYRKSQFDVISYKTGLEYVEARLLVYQQNESVFEEDIKLLKLEVQLRDNALVSLRQNLEKAEQERDDLKLKLEKFQTSSKNLTELLASQTNAKLEDESETKTPQNVPSFVQPTEQVKSPRPSVQHVETSISAVTPKPASPKPTSNGKHMNRKSFFVCKSLDHLIKDCDYHENKMAQPTARNHPPRGNHKQYDQMTLSNPQRHVVPATVLTQSKHVPITAVRPVTTVVLKIKGNPQHALMDKGVIDSRCSRHMTGNVSYLSDFEELNGGYVAFGGNPKGGKISRKGKIRTGKLDFDDVYFVKELKFNLFSVSQMCDKKNIVLFTDSECLVLSHEFKLPDESQVLLRVPRENNMYNVNLKNIVPSGDLTCLFAKATLDESNLWHRRLGHINFKTMNKLVKGPAILLAYNRGSLVLSYLGLIRGAALTPNQCGAISSPLLVARTTPLPLGYSNKTNRNKPATLAFTYSFQAEPDPSEFGS</sequence>
<organism evidence="5">
    <name type="scientific">Tanacetum cinerariifolium</name>
    <name type="common">Dalmatian daisy</name>
    <name type="synonym">Chrysanthemum cinerariifolium</name>
    <dbReference type="NCBI Taxonomy" id="118510"/>
    <lineage>
        <taxon>Eukaryota</taxon>
        <taxon>Viridiplantae</taxon>
        <taxon>Streptophyta</taxon>
        <taxon>Embryophyta</taxon>
        <taxon>Tracheophyta</taxon>
        <taxon>Spermatophyta</taxon>
        <taxon>Magnoliopsida</taxon>
        <taxon>eudicotyledons</taxon>
        <taxon>Gunneridae</taxon>
        <taxon>Pentapetalae</taxon>
        <taxon>asterids</taxon>
        <taxon>campanulids</taxon>
        <taxon>Asterales</taxon>
        <taxon>Asteraceae</taxon>
        <taxon>Asteroideae</taxon>
        <taxon>Anthemideae</taxon>
        <taxon>Anthemidinae</taxon>
        <taxon>Tanacetum</taxon>
    </lineage>
</organism>
<proteinExistence type="predicted"/>
<dbReference type="Pfam" id="PF22936">
    <property type="entry name" value="Pol_BBD"/>
    <property type="match status" value="1"/>
</dbReference>
<dbReference type="InterPro" id="IPR025724">
    <property type="entry name" value="GAG-pre-integrase_dom"/>
</dbReference>
<feature type="compositionally biased region" description="Polar residues" evidence="2">
    <location>
        <begin position="355"/>
        <end position="370"/>
    </location>
</feature>